<keyword evidence="2" id="KW-1185">Reference proteome</keyword>
<name>A0AAN8Y5V4_SOLBU</name>
<evidence type="ECO:0000313" key="1">
    <source>
        <dbReference type="EMBL" id="KAK6780011.1"/>
    </source>
</evidence>
<accession>A0AAN8Y5V4</accession>
<proteinExistence type="predicted"/>
<protein>
    <submittedName>
        <fullName evidence="1">Uncharacterized protein</fullName>
    </submittedName>
</protein>
<reference evidence="1 2" key="1">
    <citation type="submission" date="2024-02" db="EMBL/GenBank/DDBJ databases">
        <title>de novo genome assembly of Solanum bulbocastanum strain 11H21.</title>
        <authorList>
            <person name="Hosaka A.J."/>
        </authorList>
    </citation>
    <scope>NUCLEOTIDE SEQUENCE [LARGE SCALE GENOMIC DNA]</scope>
    <source>
        <tissue evidence="1">Young leaves</tissue>
    </source>
</reference>
<dbReference type="Proteomes" id="UP001371456">
    <property type="component" value="Unassembled WGS sequence"/>
</dbReference>
<dbReference type="AlphaFoldDB" id="A0AAN8Y5V4"/>
<sequence>MVQIAFKPLTLKELPETFLAALHDARDLNFRQSLMDSIESIVAYEPIYFNIQRNFAVIFN</sequence>
<comment type="caution">
    <text evidence="1">The sequence shown here is derived from an EMBL/GenBank/DDBJ whole genome shotgun (WGS) entry which is preliminary data.</text>
</comment>
<dbReference type="EMBL" id="JBANQN010000009">
    <property type="protein sequence ID" value="KAK6780011.1"/>
    <property type="molecule type" value="Genomic_DNA"/>
</dbReference>
<evidence type="ECO:0000313" key="2">
    <source>
        <dbReference type="Proteomes" id="UP001371456"/>
    </source>
</evidence>
<organism evidence="1 2">
    <name type="scientific">Solanum bulbocastanum</name>
    <name type="common">Wild potato</name>
    <dbReference type="NCBI Taxonomy" id="147425"/>
    <lineage>
        <taxon>Eukaryota</taxon>
        <taxon>Viridiplantae</taxon>
        <taxon>Streptophyta</taxon>
        <taxon>Embryophyta</taxon>
        <taxon>Tracheophyta</taxon>
        <taxon>Spermatophyta</taxon>
        <taxon>Magnoliopsida</taxon>
        <taxon>eudicotyledons</taxon>
        <taxon>Gunneridae</taxon>
        <taxon>Pentapetalae</taxon>
        <taxon>asterids</taxon>
        <taxon>lamiids</taxon>
        <taxon>Solanales</taxon>
        <taxon>Solanaceae</taxon>
        <taxon>Solanoideae</taxon>
        <taxon>Solaneae</taxon>
        <taxon>Solanum</taxon>
    </lineage>
</organism>
<gene>
    <name evidence="1" type="ORF">RDI58_022195</name>
</gene>